<accession>A0ABY5BVT8</accession>
<dbReference type="PROSITE" id="PS51186">
    <property type="entry name" value="GNAT"/>
    <property type="match status" value="1"/>
</dbReference>
<dbReference type="SUPFAM" id="SSF55729">
    <property type="entry name" value="Acyl-CoA N-acyltransferases (Nat)"/>
    <property type="match status" value="1"/>
</dbReference>
<gene>
    <name evidence="2" type="ORF">M3M39_02575</name>
</gene>
<proteinExistence type="predicted"/>
<dbReference type="CDD" id="cd04301">
    <property type="entry name" value="NAT_SF"/>
    <property type="match status" value="1"/>
</dbReference>
<feature type="domain" description="N-acetyltransferase" evidence="1">
    <location>
        <begin position="2"/>
        <end position="156"/>
    </location>
</feature>
<reference evidence="2" key="1">
    <citation type="submission" date="2022-05" db="EMBL/GenBank/DDBJ databases">
        <authorList>
            <person name="Oliphant S.A."/>
            <person name="Watson-Haigh N.S."/>
            <person name="Sumby K.M."/>
            <person name="Gardner J.M."/>
            <person name="Jiranek V."/>
        </authorList>
    </citation>
    <scope>NUCLEOTIDE SEQUENCE</scope>
    <source>
        <strain evidence="2">KI11_C11</strain>
    </source>
</reference>
<dbReference type="EMBL" id="CP097118">
    <property type="protein sequence ID" value="USS88381.1"/>
    <property type="molecule type" value="Genomic_DNA"/>
</dbReference>
<dbReference type="RefSeq" id="WP_252797667.1">
    <property type="nucleotide sequence ID" value="NZ_CP097118.1"/>
</dbReference>
<dbReference type="Pfam" id="PF13508">
    <property type="entry name" value="Acetyltransf_7"/>
    <property type="match status" value="1"/>
</dbReference>
<keyword evidence="3" id="KW-1185">Reference proteome</keyword>
<protein>
    <submittedName>
        <fullName evidence="2">N-acetyltransferase</fullName>
    </submittedName>
</protein>
<evidence type="ECO:0000259" key="1">
    <source>
        <dbReference type="PROSITE" id="PS51186"/>
    </source>
</evidence>
<evidence type="ECO:0000313" key="3">
    <source>
        <dbReference type="Proteomes" id="UP001057025"/>
    </source>
</evidence>
<evidence type="ECO:0000313" key="2">
    <source>
        <dbReference type="EMBL" id="USS88381.1"/>
    </source>
</evidence>
<dbReference type="InterPro" id="IPR016181">
    <property type="entry name" value="Acyl_CoA_acyltransferase"/>
</dbReference>
<dbReference type="Proteomes" id="UP001057025">
    <property type="component" value="Chromosome"/>
</dbReference>
<dbReference type="InterPro" id="IPR000182">
    <property type="entry name" value="GNAT_dom"/>
</dbReference>
<dbReference type="Gene3D" id="3.40.630.30">
    <property type="match status" value="1"/>
</dbReference>
<organism evidence="2 3">
    <name type="scientific">Fructilactobacillus hinvesii</name>
    <dbReference type="NCBI Taxonomy" id="2940300"/>
    <lineage>
        <taxon>Bacteria</taxon>
        <taxon>Bacillati</taxon>
        <taxon>Bacillota</taxon>
        <taxon>Bacilli</taxon>
        <taxon>Lactobacillales</taxon>
        <taxon>Lactobacillaceae</taxon>
        <taxon>Fructilactobacillus</taxon>
    </lineage>
</organism>
<sequence length="174" mass="19415">MVQLRTIQAVDYPVVNRLVFQAFQESEHGYNEENDLVKKIRVASDYQPNLEVVAAEESQIVGYGMLSPCKIITATNSIVGLVLAPLAVLPTSQQQGVGTQILRCLEARVDTKTFHFISILGDPGYYQRFGYEPANKWGVSFPLAVPTKFCLLKRLSGTLKQFKNGKLVYPEAFD</sequence>
<name>A0ABY5BVT8_9LACO</name>